<sequence>MGTEIIRSGPATAIAIKPCQGCARAIRKRFPENIQRHGVFCDWHQMGARQLDR</sequence>
<proteinExistence type="predicted"/>
<dbReference type="AlphaFoldDB" id="A0A160TV20"/>
<evidence type="ECO:0000313" key="1">
    <source>
        <dbReference type="EMBL" id="CUS53653.1"/>
    </source>
</evidence>
<name>A0A160TV20_9ZZZZ</name>
<dbReference type="EMBL" id="CZRL01000097">
    <property type="protein sequence ID" value="CUS53653.1"/>
    <property type="molecule type" value="Genomic_DNA"/>
</dbReference>
<gene>
    <name evidence="1" type="ORF">MGWOODY_XGa1542</name>
</gene>
<organism evidence="1">
    <name type="scientific">hydrothermal vent metagenome</name>
    <dbReference type="NCBI Taxonomy" id="652676"/>
    <lineage>
        <taxon>unclassified sequences</taxon>
        <taxon>metagenomes</taxon>
        <taxon>ecological metagenomes</taxon>
    </lineage>
</organism>
<protein>
    <submittedName>
        <fullName evidence="1">Uncharacterized protein</fullName>
    </submittedName>
</protein>
<accession>A0A160TV20</accession>
<reference evidence="1" key="1">
    <citation type="submission" date="2015-10" db="EMBL/GenBank/DDBJ databases">
        <authorList>
            <person name="Gilbert D.G."/>
        </authorList>
    </citation>
    <scope>NUCLEOTIDE SEQUENCE</scope>
</reference>